<dbReference type="PANTHER" id="PTHR38452:SF1">
    <property type="entry name" value="UPF0756 MEMBRANE PROTEIN YEAL"/>
    <property type="match status" value="1"/>
</dbReference>
<proteinExistence type="inferred from homology"/>
<accession>A0A1E5FZK0</accession>
<dbReference type="HAMAP" id="MF_01874">
    <property type="entry name" value="UPF0756"/>
    <property type="match status" value="1"/>
</dbReference>
<protein>
    <recommendedName>
        <fullName evidence="5">UPF0756 membrane protein BHF68_12080</fullName>
    </recommendedName>
</protein>
<comment type="caution">
    <text evidence="6">The sequence shown here is derived from an EMBL/GenBank/DDBJ whole genome shotgun (WGS) entry which is preliminary data.</text>
</comment>
<feature type="transmembrane region" description="Helical" evidence="5">
    <location>
        <begin position="43"/>
        <end position="61"/>
    </location>
</feature>
<evidence type="ECO:0000256" key="3">
    <source>
        <dbReference type="ARBA" id="ARBA00022989"/>
    </source>
</evidence>
<evidence type="ECO:0000256" key="1">
    <source>
        <dbReference type="ARBA" id="ARBA00022475"/>
    </source>
</evidence>
<dbReference type="EMBL" id="MIJE01000036">
    <property type="protein sequence ID" value="OEF95666.1"/>
    <property type="molecule type" value="Genomic_DNA"/>
</dbReference>
<dbReference type="PANTHER" id="PTHR38452">
    <property type="entry name" value="UPF0756 MEMBRANE PROTEIN YEAL"/>
    <property type="match status" value="1"/>
</dbReference>
<keyword evidence="1 5" id="KW-1003">Cell membrane</keyword>
<dbReference type="AlphaFoldDB" id="A0A1E5FZK0"/>
<evidence type="ECO:0000256" key="4">
    <source>
        <dbReference type="ARBA" id="ARBA00023136"/>
    </source>
</evidence>
<dbReference type="Proteomes" id="UP000094296">
    <property type="component" value="Unassembled WGS sequence"/>
</dbReference>
<comment type="similarity">
    <text evidence="5">Belongs to the UPF0756 family.</text>
</comment>
<feature type="transmembrane region" description="Helical" evidence="5">
    <location>
        <begin position="100"/>
        <end position="133"/>
    </location>
</feature>
<sequence>MLGLLSKNNSVVIAAIILLLIRWSMLAPYVLPWMKENGLNLGIIVITVAVLVPIATGDVRLQDLYNVINSHKGWVVIIAGILVAILGAAGLGLLADDPEVTVGLILGTILGIVLFKGVPVGPLIGAGIAVVLLKGLDLLKFW</sequence>
<keyword evidence="2 5" id="KW-0812">Transmembrane</keyword>
<feature type="transmembrane region" description="Helical" evidence="5">
    <location>
        <begin position="12"/>
        <end position="31"/>
    </location>
</feature>
<comment type="subcellular location">
    <subcellularLocation>
        <location evidence="5">Cell membrane</location>
        <topology evidence="5">Multi-pass membrane protein</topology>
    </subcellularLocation>
</comment>
<evidence type="ECO:0000256" key="5">
    <source>
        <dbReference type="HAMAP-Rule" id="MF_01874"/>
    </source>
</evidence>
<dbReference type="STRING" id="766136.BHF68_12080"/>
<feature type="transmembrane region" description="Helical" evidence="5">
    <location>
        <begin position="73"/>
        <end position="94"/>
    </location>
</feature>
<evidence type="ECO:0000256" key="2">
    <source>
        <dbReference type="ARBA" id="ARBA00022692"/>
    </source>
</evidence>
<dbReference type="GO" id="GO:0005886">
    <property type="term" value="C:plasma membrane"/>
    <property type="evidence" value="ECO:0007669"/>
    <property type="project" value="UniProtKB-SubCell"/>
</dbReference>
<reference evidence="6 7" key="1">
    <citation type="submission" date="2016-09" db="EMBL/GenBank/DDBJ databases">
        <title>Draft genome sequence for the type strain of Desulfuribacillus alkaliarsenatis AHT28, an obligately anaerobic, sulfidogenic bacterium isolated from Russian soda lake sediments.</title>
        <authorList>
            <person name="Abin C.A."/>
            <person name="Hollibaugh J.T."/>
        </authorList>
    </citation>
    <scope>NUCLEOTIDE SEQUENCE [LARGE SCALE GENOMIC DNA]</scope>
    <source>
        <strain evidence="6 7">AHT28</strain>
    </source>
</reference>
<evidence type="ECO:0000313" key="6">
    <source>
        <dbReference type="EMBL" id="OEF95666.1"/>
    </source>
</evidence>
<dbReference type="Pfam" id="PF04284">
    <property type="entry name" value="DUF441"/>
    <property type="match status" value="1"/>
</dbReference>
<gene>
    <name evidence="6" type="ORF">BHF68_12080</name>
</gene>
<dbReference type="InterPro" id="IPR007382">
    <property type="entry name" value="UPF0756_TM"/>
</dbReference>
<keyword evidence="3 5" id="KW-1133">Transmembrane helix</keyword>
<name>A0A1E5FZK0_9FIRM</name>
<keyword evidence="7" id="KW-1185">Reference proteome</keyword>
<keyword evidence="4 5" id="KW-0472">Membrane</keyword>
<organism evidence="6 7">
    <name type="scientific">Desulfuribacillus alkaliarsenatis</name>
    <dbReference type="NCBI Taxonomy" id="766136"/>
    <lineage>
        <taxon>Bacteria</taxon>
        <taxon>Bacillati</taxon>
        <taxon>Bacillota</taxon>
        <taxon>Desulfuribacillia</taxon>
        <taxon>Desulfuribacillales</taxon>
        <taxon>Desulfuribacillaceae</taxon>
        <taxon>Desulfuribacillus</taxon>
    </lineage>
</organism>
<evidence type="ECO:0000313" key="7">
    <source>
        <dbReference type="Proteomes" id="UP000094296"/>
    </source>
</evidence>